<name>D4F9H2_EDWTA</name>
<evidence type="ECO:0000313" key="3">
    <source>
        <dbReference type="Proteomes" id="UP000003692"/>
    </source>
</evidence>
<reference evidence="2 3" key="1">
    <citation type="submission" date="2010-02" db="EMBL/GenBank/DDBJ databases">
        <authorList>
            <person name="Weinstock G."/>
            <person name="Sodergren E."/>
            <person name="Clifton S."/>
            <person name="Fulton L."/>
            <person name="Fulton B."/>
            <person name="Courtney L."/>
            <person name="Fronick C."/>
            <person name="Harrison M."/>
            <person name="Strong C."/>
            <person name="Farmer C."/>
            <person name="Delahaunty K."/>
            <person name="Markovic C."/>
            <person name="Hall O."/>
            <person name="Minx P."/>
            <person name="Tomlinson C."/>
            <person name="Mitreva M."/>
            <person name="Nelson J."/>
            <person name="Hou S."/>
            <person name="Wollam A."/>
            <person name="Pepin K.H."/>
            <person name="Johnson M."/>
            <person name="Bhonagiri V."/>
            <person name="Zhang X."/>
            <person name="Suruliraj S."/>
            <person name="Warren W."/>
            <person name="Chinwalla A."/>
            <person name="Mardis E.R."/>
            <person name="Wilson R.K."/>
        </authorList>
    </citation>
    <scope>NUCLEOTIDE SEQUENCE [LARGE SCALE GENOMIC DNA]</scope>
    <source>
        <strain evidence="2 3">ATCC 23685</strain>
    </source>
</reference>
<comment type="caution">
    <text evidence="2">The sequence shown here is derived from an EMBL/GenBank/DDBJ whole genome shotgun (WGS) entry which is preliminary data.</text>
</comment>
<keyword evidence="1" id="KW-0812">Transmembrane</keyword>
<feature type="transmembrane region" description="Helical" evidence="1">
    <location>
        <begin position="20"/>
        <end position="40"/>
    </location>
</feature>
<accession>D4F9H2</accession>
<proteinExistence type="predicted"/>
<keyword evidence="1" id="KW-1133">Transmembrane helix</keyword>
<dbReference type="Proteomes" id="UP000003692">
    <property type="component" value="Unassembled WGS sequence"/>
</dbReference>
<dbReference type="AlphaFoldDB" id="D4F9H2"/>
<evidence type="ECO:0000313" key="2">
    <source>
        <dbReference type="EMBL" id="EFE21580.1"/>
    </source>
</evidence>
<protein>
    <submittedName>
        <fullName evidence="2">Uncharacterized protein</fullName>
    </submittedName>
</protein>
<gene>
    <name evidence="2" type="ORF">EDWATA_03430</name>
</gene>
<sequence>MVGVLGSGHGPGELFYATQAAKAVIVLPIVVAAIIIIKMAR</sequence>
<dbReference type="EMBL" id="ADGK01000275">
    <property type="protein sequence ID" value="EFE21580.1"/>
    <property type="molecule type" value="Genomic_DNA"/>
</dbReference>
<dbReference type="HOGENOM" id="CLU_3269279_0_0_6"/>
<organism evidence="2 3">
    <name type="scientific">Edwardsiella tarda ATCC 23685</name>
    <dbReference type="NCBI Taxonomy" id="500638"/>
    <lineage>
        <taxon>Bacteria</taxon>
        <taxon>Pseudomonadati</taxon>
        <taxon>Pseudomonadota</taxon>
        <taxon>Gammaproteobacteria</taxon>
        <taxon>Enterobacterales</taxon>
        <taxon>Hafniaceae</taxon>
        <taxon>Edwardsiella</taxon>
    </lineage>
</organism>
<evidence type="ECO:0000256" key="1">
    <source>
        <dbReference type="SAM" id="Phobius"/>
    </source>
</evidence>
<keyword evidence="1" id="KW-0472">Membrane</keyword>